<protein>
    <submittedName>
        <fullName evidence="1">Uncharacterized protein</fullName>
    </submittedName>
</protein>
<dbReference type="Proteomes" id="UP000325255">
    <property type="component" value="Unassembled WGS sequence"/>
</dbReference>
<dbReference type="EMBL" id="VWPK01000017">
    <property type="protein sequence ID" value="KAA5611796.1"/>
    <property type="molecule type" value="Genomic_DNA"/>
</dbReference>
<evidence type="ECO:0000313" key="2">
    <source>
        <dbReference type="Proteomes" id="UP000325255"/>
    </source>
</evidence>
<dbReference type="AlphaFoldDB" id="A0A5M6IU03"/>
<accession>A0A5M6IU03</accession>
<dbReference type="RefSeq" id="WP_150041030.1">
    <property type="nucleotide sequence ID" value="NZ_OW485605.1"/>
</dbReference>
<comment type="caution">
    <text evidence="1">The sequence shown here is derived from an EMBL/GenBank/DDBJ whole genome shotgun (WGS) entry which is preliminary data.</text>
</comment>
<organism evidence="1 2">
    <name type="scientific">Rhodovastum atsumiense</name>
    <dbReference type="NCBI Taxonomy" id="504468"/>
    <lineage>
        <taxon>Bacteria</taxon>
        <taxon>Pseudomonadati</taxon>
        <taxon>Pseudomonadota</taxon>
        <taxon>Alphaproteobacteria</taxon>
        <taxon>Acetobacterales</taxon>
        <taxon>Acetobacteraceae</taxon>
        <taxon>Rhodovastum</taxon>
    </lineage>
</organism>
<keyword evidence="2" id="KW-1185">Reference proteome</keyword>
<proteinExistence type="predicted"/>
<evidence type="ECO:0000313" key="1">
    <source>
        <dbReference type="EMBL" id="KAA5611796.1"/>
    </source>
</evidence>
<sequence length="215" mass="22738">MDATLIVGDEAHPAQVALATEGGTRRPFGWLPSSYSCTFKLTPESQAELDQFFDTLADALVPPDRCRVARLVARAALKALHRRHDQHVAALSTTAALAARTAAHRERMAAKQQDRANPATVAERVAALNTTARAVLAAKLQARLGPAAAAVALAEIQRREDDASWQAARKRLADARRSAKASAGGLNGSRAVARRLRQIAGGQLVVMAAGQGRAA</sequence>
<gene>
    <name evidence="1" type="ORF">F1189_12205</name>
</gene>
<reference evidence="1 2" key="1">
    <citation type="submission" date="2019-09" db="EMBL/GenBank/DDBJ databases">
        <title>Genome sequence of Rhodovastum atsumiense, a diverse member of the Acetobacteraceae family of non-sulfur purple photosynthetic bacteria.</title>
        <authorList>
            <person name="Meyer T."/>
            <person name="Kyndt J."/>
        </authorList>
    </citation>
    <scope>NUCLEOTIDE SEQUENCE [LARGE SCALE GENOMIC DNA]</scope>
    <source>
        <strain evidence="1 2">DSM 21279</strain>
    </source>
</reference>
<name>A0A5M6IU03_9PROT</name>